<keyword evidence="2" id="KW-0732">Signal</keyword>
<reference evidence="3 4" key="1">
    <citation type="submission" date="2019-10" db="EMBL/GenBank/DDBJ databases">
        <authorList>
            <person name="Palmer J.M."/>
        </authorList>
    </citation>
    <scope>NUCLEOTIDE SEQUENCE [LARGE SCALE GENOMIC DNA]</scope>
    <source>
        <strain evidence="3 4">TWF730</strain>
    </source>
</reference>
<sequence>MRVSPTPGKLLRLSVVITIFFIILVSLDIVSASDHDPRCSNQPTPIAIRFGDVSLSSRNDKPEEPTVFGLETILGEHFFGCHINILEPDIGVSMGTRTCTGIEDKPRNCYLNTTRYQYDIRTNIISAGVFDEQNSATFREINSTARPSDETQLGEDTVRIGQRSLEDFPFRLKRISGLASVLPAYIGLNNESRLLEALFTKSLISAKAWSFFSGWLGPGGSVDMIRDGSLVLGGYDSEVLAPRGKFTEFPMFKSSKRSCPLSLEISGVKWLGGNVSISTFGPYFTACVNPGSSRLEFPFDIWIQLRDLHKSSTVASFGSGPIWANAATDNIIENQRPQNPIAPIDQQGIIRDFGAPERIPPTFERYNMEIQLKDGPSILVPGHQIFQRRREINNTGFIQARSGGDGVPEDPTRVAVLTYSNKNGDSDPVFGLPFLAGAYLMVNYENSTFGIAPIPTEGSNKTSLVPINHPSCYAQARGDSKPDAKVIAPATIGSVIGVALIVLGGSILWRKYGTSGYSEQPIIPLGEVGPEKDGSQRFEAGGREVDVPLSDSTQIYQTDGNPVHQFPDDYGSATTSWNRSTRSIYELS</sequence>
<keyword evidence="4" id="KW-1185">Reference proteome</keyword>
<feature type="signal peptide" evidence="2">
    <location>
        <begin position="1"/>
        <end position="32"/>
    </location>
</feature>
<accession>A0AAV9VML6</accession>
<evidence type="ECO:0000313" key="4">
    <source>
        <dbReference type="Proteomes" id="UP001373714"/>
    </source>
</evidence>
<comment type="caution">
    <text evidence="3">The sequence shown here is derived from an EMBL/GenBank/DDBJ whole genome shotgun (WGS) entry which is preliminary data.</text>
</comment>
<dbReference type="SUPFAM" id="SSF50630">
    <property type="entry name" value="Acid proteases"/>
    <property type="match status" value="1"/>
</dbReference>
<dbReference type="InterPro" id="IPR021109">
    <property type="entry name" value="Peptidase_aspartic_dom_sf"/>
</dbReference>
<gene>
    <name evidence="3" type="ORF">TWF730_000045</name>
</gene>
<dbReference type="Proteomes" id="UP001373714">
    <property type="component" value="Unassembled WGS sequence"/>
</dbReference>
<feature type="chain" id="PRO_5043967756" description="Peptidase A1 domain-containing protein" evidence="2">
    <location>
        <begin position="33"/>
        <end position="588"/>
    </location>
</feature>
<name>A0AAV9VML6_9PEZI</name>
<keyword evidence="1" id="KW-0472">Membrane</keyword>
<evidence type="ECO:0000256" key="1">
    <source>
        <dbReference type="SAM" id="Phobius"/>
    </source>
</evidence>
<keyword evidence="1" id="KW-0812">Transmembrane</keyword>
<dbReference type="Gene3D" id="2.40.70.10">
    <property type="entry name" value="Acid Proteases"/>
    <property type="match status" value="1"/>
</dbReference>
<proteinExistence type="predicted"/>
<evidence type="ECO:0000256" key="2">
    <source>
        <dbReference type="SAM" id="SignalP"/>
    </source>
</evidence>
<protein>
    <recommendedName>
        <fullName evidence="5">Peptidase A1 domain-containing protein</fullName>
    </recommendedName>
</protein>
<feature type="transmembrane region" description="Helical" evidence="1">
    <location>
        <begin position="486"/>
        <end position="509"/>
    </location>
</feature>
<dbReference type="EMBL" id="JAVHNS010000001">
    <property type="protein sequence ID" value="KAK6362588.1"/>
    <property type="molecule type" value="Genomic_DNA"/>
</dbReference>
<organism evidence="3 4">
    <name type="scientific">Orbilia blumenaviensis</name>
    <dbReference type="NCBI Taxonomy" id="1796055"/>
    <lineage>
        <taxon>Eukaryota</taxon>
        <taxon>Fungi</taxon>
        <taxon>Dikarya</taxon>
        <taxon>Ascomycota</taxon>
        <taxon>Pezizomycotina</taxon>
        <taxon>Orbiliomycetes</taxon>
        <taxon>Orbiliales</taxon>
        <taxon>Orbiliaceae</taxon>
        <taxon>Orbilia</taxon>
    </lineage>
</organism>
<evidence type="ECO:0008006" key="5">
    <source>
        <dbReference type="Google" id="ProtNLM"/>
    </source>
</evidence>
<evidence type="ECO:0000313" key="3">
    <source>
        <dbReference type="EMBL" id="KAK6362588.1"/>
    </source>
</evidence>
<dbReference type="AlphaFoldDB" id="A0AAV9VML6"/>
<keyword evidence="1" id="KW-1133">Transmembrane helix</keyword>